<gene>
    <name evidence="2" type="ORF">K3F53_09520</name>
</gene>
<proteinExistence type="predicted"/>
<keyword evidence="3" id="KW-1185">Reference proteome</keyword>
<dbReference type="Proteomes" id="UP000826616">
    <property type="component" value="Chromosome"/>
</dbReference>
<evidence type="ECO:0000259" key="1">
    <source>
        <dbReference type="Pfam" id="PF07833"/>
    </source>
</evidence>
<evidence type="ECO:0000313" key="3">
    <source>
        <dbReference type="Proteomes" id="UP000826616"/>
    </source>
</evidence>
<dbReference type="InterPro" id="IPR012854">
    <property type="entry name" value="Cu_amine_oxidase-like_N"/>
</dbReference>
<dbReference type="GeneID" id="97141606"/>
<reference evidence="2 3" key="1">
    <citation type="submission" date="2021-08" db="EMBL/GenBank/DDBJ databases">
        <title>Complete genome sequence of the strain Aneurinibacillus thermoaerophilus CCM 8960.</title>
        <authorList>
            <person name="Musilova J."/>
            <person name="Kourilova X."/>
            <person name="Pernicova I."/>
            <person name="Bezdicek M."/>
            <person name="Lengerova M."/>
            <person name="Obruca S."/>
            <person name="Sedlar K."/>
        </authorList>
    </citation>
    <scope>NUCLEOTIDE SEQUENCE [LARGE SCALE GENOMIC DNA]</scope>
    <source>
        <strain evidence="2 3">CCM 8960</strain>
    </source>
</reference>
<dbReference type="Pfam" id="PF07833">
    <property type="entry name" value="Cu_amine_oxidN1"/>
    <property type="match status" value="1"/>
</dbReference>
<protein>
    <submittedName>
        <fullName evidence="2">Copper amine oxidase N-terminal domain-containing protein</fullName>
    </submittedName>
</protein>
<dbReference type="SUPFAM" id="SSF55383">
    <property type="entry name" value="Copper amine oxidase, domain N"/>
    <property type="match status" value="2"/>
</dbReference>
<dbReference type="RefSeq" id="WP_220560622.1">
    <property type="nucleotide sequence ID" value="NZ_CP080764.1"/>
</dbReference>
<evidence type="ECO:0000313" key="2">
    <source>
        <dbReference type="EMBL" id="QYY44377.1"/>
    </source>
</evidence>
<accession>A0ABX8YG11</accession>
<dbReference type="InterPro" id="IPR036582">
    <property type="entry name" value="Mao_N_sf"/>
</dbReference>
<dbReference type="EMBL" id="CP080764">
    <property type="protein sequence ID" value="QYY44377.1"/>
    <property type="molecule type" value="Genomic_DNA"/>
</dbReference>
<dbReference type="Gene3D" id="3.30.457.10">
    <property type="entry name" value="Copper amine oxidase-like, N-terminal domain"/>
    <property type="match status" value="1"/>
</dbReference>
<name>A0ABX8YG11_ANETH</name>
<sequence>MIKRKTIQRVGSATLVISSILFSYPSYGQASSSDKSVKSEKEEYKVSVTVDKVHTLVAGKKDENALTTVEIEELIPGTFLPGREVTFSLPKGLSSVDKIKVWHNSDLRVETTTSKITIHVPAYRSEEKYKLTATMRLVARIDQEGELKATIKGDGVTESKVLIARVIQGASIEPVKNEKQRPLRLGVQAQPAPDLLFTERVAGAFRKEGNADITFHLPRVGMRFSEVPTVKVIKGDLQIDEHSVQLVEEKELKDDSYSNGVTFKIKKESSKPSVIQVSDIKISTNRTMADGLYDLTVWGDALAHEKQLKDSKVMSFPYVSVNGSDEKHEVKREISFSVGELVYYIGHTEKKMNIAPYMKKNHIYAPIHHLAEALGIHENELLWDEASQTMTILKDKKILQLQAGSDIVGINSMKVPIPTDIEMKDAHIMVPLDVVAAFLGVKAKWEPASKKIILS</sequence>
<organism evidence="2 3">
    <name type="scientific">Aneurinibacillus thermoaerophilus</name>
    <dbReference type="NCBI Taxonomy" id="143495"/>
    <lineage>
        <taxon>Bacteria</taxon>
        <taxon>Bacillati</taxon>
        <taxon>Bacillota</taxon>
        <taxon>Bacilli</taxon>
        <taxon>Bacillales</taxon>
        <taxon>Paenibacillaceae</taxon>
        <taxon>Aneurinibacillus group</taxon>
        <taxon>Aneurinibacillus</taxon>
    </lineage>
</organism>
<feature type="domain" description="Copper amine oxidase-like N-terminal" evidence="1">
    <location>
        <begin position="348"/>
        <end position="453"/>
    </location>
</feature>